<name>A0A4T0WFW6_9PEZI</name>
<comment type="caution">
    <text evidence="2">The sequence shown here is derived from an EMBL/GenBank/DDBJ whole genome shotgun (WGS) entry which is preliminary data.</text>
</comment>
<organism evidence="2 3">
    <name type="scientific">Colletotrichum higginsianum</name>
    <dbReference type="NCBI Taxonomy" id="80884"/>
    <lineage>
        <taxon>Eukaryota</taxon>
        <taxon>Fungi</taxon>
        <taxon>Dikarya</taxon>
        <taxon>Ascomycota</taxon>
        <taxon>Pezizomycotina</taxon>
        <taxon>Sordariomycetes</taxon>
        <taxon>Hypocreomycetidae</taxon>
        <taxon>Glomerellales</taxon>
        <taxon>Glomerellaceae</taxon>
        <taxon>Colletotrichum</taxon>
        <taxon>Colletotrichum destructivum species complex</taxon>
    </lineage>
</organism>
<reference evidence="2 3" key="1">
    <citation type="journal article" date="2019" name="Genome Biol. Evol.">
        <title>Genomic Plasticity Mediated by Transposable Elements in the Plant Pathogenic Fungus Colletotrichum higginsianum.</title>
        <authorList>
            <person name="Tsushima A."/>
            <person name="Gan P."/>
            <person name="Kumakura N."/>
            <person name="Narusaka M."/>
            <person name="Takano Y."/>
            <person name="Narusaka Y."/>
            <person name="Shirasu K."/>
        </authorList>
    </citation>
    <scope>NUCLEOTIDE SEQUENCE [LARGE SCALE GENOMIC DNA]</scope>
    <source>
        <strain evidence="2 3">MAFF305635-RFP</strain>
    </source>
</reference>
<gene>
    <name evidence="2" type="ORF">CH35J_001815</name>
</gene>
<proteinExistence type="predicted"/>
<sequence length="178" mass="20184">MTFPSIDDDLAAHLKSIYASYRHTVDIDAKGAFFSPSCYQICRPNPSFAATSRGTIVRYLHEHAAKNNSTTPKKRGFYTIRPLRDAEYEFGTDEQVAPAGFSSALEVRNKAIKEGWFGMRVDLWDERSEDGANNAGDLLVKVQYWWRKEDGVWTQIFHDIVYIGPRDGTEGIDGEILE</sequence>
<dbReference type="AlphaFoldDB" id="A0A4T0WFW6"/>
<evidence type="ECO:0000259" key="1">
    <source>
        <dbReference type="Pfam" id="PF26528"/>
    </source>
</evidence>
<feature type="domain" description="SnoaL-like" evidence="1">
    <location>
        <begin position="6"/>
        <end position="170"/>
    </location>
</feature>
<dbReference type="OrthoDB" id="5396546at2759"/>
<evidence type="ECO:0000313" key="3">
    <source>
        <dbReference type="Proteomes" id="UP000305883"/>
    </source>
</evidence>
<protein>
    <recommendedName>
        <fullName evidence="1">SnoaL-like domain-containing protein</fullName>
    </recommendedName>
</protein>
<evidence type="ECO:0000313" key="2">
    <source>
        <dbReference type="EMBL" id="TID04596.1"/>
    </source>
</evidence>
<dbReference type="EMBL" id="MWPZ01000002">
    <property type="protein sequence ID" value="TID04596.1"/>
    <property type="molecule type" value="Genomic_DNA"/>
</dbReference>
<dbReference type="Pfam" id="PF26528">
    <property type="entry name" value="SnoaL_6"/>
    <property type="match status" value="1"/>
</dbReference>
<dbReference type="Proteomes" id="UP000305883">
    <property type="component" value="Unassembled WGS sequence"/>
</dbReference>
<accession>A0A4T0WFW6</accession>
<dbReference type="InterPro" id="IPR058931">
    <property type="entry name" value="SnoaL_6"/>
</dbReference>